<evidence type="ECO:0000256" key="1">
    <source>
        <dbReference type="ARBA" id="ARBA00022475"/>
    </source>
</evidence>
<name>A0A068NXA5_FIMGI</name>
<dbReference type="Gene3D" id="3.30.420.40">
    <property type="match status" value="2"/>
</dbReference>
<evidence type="ECO:0000256" key="5">
    <source>
        <dbReference type="HAMAP-Rule" id="MF_02033"/>
    </source>
</evidence>
<accession>A0A068NXA5</accession>
<dbReference type="OrthoDB" id="9768127at2"/>
<dbReference type="AlphaFoldDB" id="A0A068NXA5"/>
<dbReference type="EMBL" id="CP007139">
    <property type="protein sequence ID" value="AIE88148.1"/>
    <property type="molecule type" value="Genomic_DNA"/>
</dbReference>
<dbReference type="InterPro" id="IPR020823">
    <property type="entry name" value="Cell_div_FtsA"/>
</dbReference>
<evidence type="ECO:0000259" key="7">
    <source>
        <dbReference type="SMART" id="SM00842"/>
    </source>
</evidence>
<evidence type="ECO:0000256" key="3">
    <source>
        <dbReference type="ARBA" id="ARBA00023136"/>
    </source>
</evidence>
<dbReference type="GO" id="GO:0032153">
    <property type="term" value="C:cell division site"/>
    <property type="evidence" value="ECO:0007669"/>
    <property type="project" value="UniProtKB-UniRule"/>
</dbReference>
<dbReference type="HAMAP" id="MF_02033">
    <property type="entry name" value="FtsA"/>
    <property type="match status" value="1"/>
</dbReference>
<proteinExistence type="inferred from homology"/>
<feature type="domain" description="SHS2" evidence="7">
    <location>
        <begin position="6"/>
        <end position="194"/>
    </location>
</feature>
<dbReference type="GO" id="GO:0009898">
    <property type="term" value="C:cytoplasmic side of plasma membrane"/>
    <property type="evidence" value="ECO:0007669"/>
    <property type="project" value="UniProtKB-UniRule"/>
</dbReference>
<gene>
    <name evidence="5" type="primary">ftsA</name>
    <name evidence="8" type="ORF">OP10G_4780</name>
</gene>
<dbReference type="InterPro" id="IPR043129">
    <property type="entry name" value="ATPase_NBD"/>
</dbReference>
<dbReference type="PIRSF" id="PIRSF003101">
    <property type="entry name" value="FtsA"/>
    <property type="match status" value="1"/>
</dbReference>
<comment type="subunit">
    <text evidence="5">Self-interacts. Interacts with FtsZ.</text>
</comment>
<comment type="subcellular location">
    <subcellularLocation>
        <location evidence="5">Cell membrane</location>
        <topology evidence="5">Peripheral membrane protein</topology>
        <orientation evidence="5">Cytoplasmic side</orientation>
    </subcellularLocation>
    <text evidence="5">Localizes to the Z ring in an FtsZ-dependent manner. Targeted to the membrane through a conserved C-terminal amphipathic helix.</text>
</comment>
<dbReference type="RefSeq" id="WP_025227990.1">
    <property type="nucleotide sequence ID" value="NZ_CP007139.1"/>
</dbReference>
<dbReference type="eggNOG" id="COG0849">
    <property type="taxonomic scope" value="Bacteria"/>
</dbReference>
<dbReference type="SMART" id="SM00842">
    <property type="entry name" value="FtsA"/>
    <property type="match status" value="1"/>
</dbReference>
<evidence type="ECO:0000313" key="8">
    <source>
        <dbReference type="EMBL" id="AIE88148.1"/>
    </source>
</evidence>
<dbReference type="SUPFAM" id="SSF53067">
    <property type="entry name" value="Actin-like ATPase domain"/>
    <property type="match status" value="2"/>
</dbReference>
<keyword evidence="9" id="KW-1185">Reference proteome</keyword>
<dbReference type="GO" id="GO:0043093">
    <property type="term" value="P:FtsZ-dependent cytokinesis"/>
    <property type="evidence" value="ECO:0007669"/>
    <property type="project" value="UniProtKB-UniRule"/>
</dbReference>
<keyword evidence="2 5" id="KW-0132">Cell division</keyword>
<comment type="function">
    <text evidence="5 6">Cell division protein that is involved in the assembly of the Z ring. May serve as a membrane anchor for the Z ring.</text>
</comment>
<protein>
    <recommendedName>
        <fullName evidence="5 6">Cell division protein FtsA</fullName>
    </recommendedName>
</protein>
<dbReference type="Pfam" id="PF02491">
    <property type="entry name" value="SHS2_FTSA"/>
    <property type="match status" value="1"/>
</dbReference>
<dbReference type="NCBIfam" id="TIGR01174">
    <property type="entry name" value="ftsA"/>
    <property type="match status" value="1"/>
</dbReference>
<comment type="similarity">
    <text evidence="5 6">Belongs to the FtsA/MreB family.</text>
</comment>
<dbReference type="Pfam" id="PF14450">
    <property type="entry name" value="FtsA"/>
    <property type="match status" value="1"/>
</dbReference>
<evidence type="ECO:0000256" key="4">
    <source>
        <dbReference type="ARBA" id="ARBA00023306"/>
    </source>
</evidence>
<dbReference type="CDD" id="cd24048">
    <property type="entry name" value="ASKHA_NBD_FtsA"/>
    <property type="match status" value="1"/>
</dbReference>
<organism evidence="8 9">
    <name type="scientific">Fimbriimonas ginsengisoli Gsoil 348</name>
    <dbReference type="NCBI Taxonomy" id="661478"/>
    <lineage>
        <taxon>Bacteria</taxon>
        <taxon>Bacillati</taxon>
        <taxon>Armatimonadota</taxon>
        <taxon>Fimbriimonadia</taxon>
        <taxon>Fimbriimonadales</taxon>
        <taxon>Fimbriimonadaceae</taxon>
        <taxon>Fimbriimonas</taxon>
    </lineage>
</organism>
<dbReference type="PANTHER" id="PTHR32432:SF4">
    <property type="entry name" value="CELL DIVISION PROTEIN FTSA"/>
    <property type="match status" value="1"/>
</dbReference>
<dbReference type="Proteomes" id="UP000027982">
    <property type="component" value="Chromosome"/>
</dbReference>
<keyword evidence="1 5" id="KW-1003">Cell membrane</keyword>
<dbReference type="PANTHER" id="PTHR32432">
    <property type="entry name" value="CELL DIVISION PROTEIN FTSA-RELATED"/>
    <property type="match status" value="1"/>
</dbReference>
<keyword evidence="3 5" id="KW-0472">Membrane</keyword>
<dbReference type="InterPro" id="IPR003494">
    <property type="entry name" value="SHS2_FtsA"/>
</dbReference>
<dbReference type="HOGENOM" id="CLU_037850_3_2_0"/>
<reference evidence="8 9" key="1">
    <citation type="journal article" date="2014" name="PLoS ONE">
        <title>The first complete genome sequence of the class fimbriimonadia in the phylum armatimonadetes.</title>
        <authorList>
            <person name="Hu Z.Y."/>
            <person name="Wang Y.Z."/>
            <person name="Im W.T."/>
            <person name="Wang S.Y."/>
            <person name="Zhao G.P."/>
            <person name="Zheng H.J."/>
            <person name="Quan Z.X."/>
        </authorList>
    </citation>
    <scope>NUCLEOTIDE SEQUENCE [LARGE SCALE GENOMIC DNA]</scope>
    <source>
        <strain evidence="8">Gsoil 348</strain>
    </source>
</reference>
<dbReference type="STRING" id="661478.OP10G_4780"/>
<sequence>MKNDLVTVLDLGSTKVACLVAAPDGVDGMQVVAVATTPSKGIRKGVVADLDEASVGIDVVFRRVEQEIGQEIGSVIVGVSGAHTEGLNAQGFKPIIPRGRLITHQDVLEVLNHSRALVLPPDREQLQALPREFRVDGQRDVRKPIGMSGSKLEVVTYIVTGQTSAIQNIEKAVTRAGKKVEQMVLKPLASGIGVLTPEELELGAAVVDMGGGTTDIAVFTNGSIAFSASIPVGVSMVTSDLSKLLRTSPEEAERLKVEFGFALARLSSEKDSVEVNQIGQIQARPMQRRVLCEIIESRMREIATMVRQQLEKSGLLGVLPGGVVLTGGGAQMPGTDKLFDDVLKQLRVRVAEPDLALKLPNQPGLATAVGLARFGIQCQDDITPATGTNPWKDRVRGLFGMLGGKP</sequence>
<dbReference type="InterPro" id="IPR050696">
    <property type="entry name" value="FtsA/MreB"/>
</dbReference>
<evidence type="ECO:0000256" key="2">
    <source>
        <dbReference type="ARBA" id="ARBA00022618"/>
    </source>
</evidence>
<dbReference type="Gene3D" id="3.30.1490.110">
    <property type="match status" value="1"/>
</dbReference>
<keyword evidence="4 5" id="KW-0131">Cell cycle</keyword>
<evidence type="ECO:0000256" key="6">
    <source>
        <dbReference type="PIRNR" id="PIRNR003101"/>
    </source>
</evidence>
<dbReference type="KEGG" id="fgi:OP10G_4780"/>
<evidence type="ECO:0000313" key="9">
    <source>
        <dbReference type="Proteomes" id="UP000027982"/>
    </source>
</evidence>